<sequence>MSVSTLPLVPETPKVSGTGASAETWPWSVTRPVDPRAGYVHGHSPATVATAFARGSDPDYPDWLRHVQGVGECRRPIRLSGQIHVNNPAGERMATFDTADMPDGVIYTPCGNRRASVCPSCSEVYRRDTYHLIKAGLTGDRWGIPPLHDHIAIFLTATAPSFGPVHRRVVDVHAADCRNKDGCTCRASVCHPFGRACPHGLEQRCRERHSAADSRIGQPLCLDCYDYNAHAVWHHEAPELWRRTMIRFDRNLDRLGRTHGVELRRKYAKVYEFQHRGAIHYHAVIRLDGRNPDCPDAIVAPPPVITRAMFETAIRDAFATTTHTSAPHPANPEGWPITWGAKGLDVKHVNAPGGPTIDLNHLAGYIAKYVTKSTEATGRIFTRLDELTIDLHATPDTHLGRLIRACWTLGETEGWHRLRRYAHQYGYGGHITTKSRGFSVTYGFQRAQRAIWRRTQGHPETWDDQQAELVITELGYHATGWITTGDALLARTAAAQARTYHQAGLDALTDEATNPATPAPPHAA</sequence>
<protein>
    <submittedName>
        <fullName evidence="2">Replication initiator</fullName>
    </submittedName>
</protein>
<keyword evidence="3" id="KW-1185">Reference proteome</keyword>
<dbReference type="RefSeq" id="WP_377249440.1">
    <property type="nucleotide sequence ID" value="NZ_JBHLUH010000012.1"/>
</dbReference>
<evidence type="ECO:0000256" key="1">
    <source>
        <dbReference type="SAM" id="MobiDB-lite"/>
    </source>
</evidence>
<evidence type="ECO:0000313" key="2">
    <source>
        <dbReference type="EMBL" id="MFC0528209.1"/>
    </source>
</evidence>
<dbReference type="Pfam" id="PF20199">
    <property type="entry name" value="RepSA"/>
    <property type="match status" value="1"/>
</dbReference>
<feature type="region of interest" description="Disordered" evidence="1">
    <location>
        <begin position="1"/>
        <end position="22"/>
    </location>
</feature>
<accession>A0ABV6M128</accession>
<gene>
    <name evidence="2" type="ORF">ACFFIA_11100</name>
</gene>
<reference evidence="2 3" key="1">
    <citation type="submission" date="2024-09" db="EMBL/GenBank/DDBJ databases">
        <authorList>
            <person name="Sun Q."/>
            <person name="Mori K."/>
        </authorList>
    </citation>
    <scope>NUCLEOTIDE SEQUENCE [LARGE SCALE GENOMIC DNA]</scope>
    <source>
        <strain evidence="2 3">TBRC 3947</strain>
    </source>
</reference>
<evidence type="ECO:0000313" key="3">
    <source>
        <dbReference type="Proteomes" id="UP001589867"/>
    </source>
</evidence>
<dbReference type="InterPro" id="IPR046828">
    <property type="entry name" value="RepSA"/>
</dbReference>
<organism evidence="2 3">
    <name type="scientific">Phytohabitans kaempferiae</name>
    <dbReference type="NCBI Taxonomy" id="1620943"/>
    <lineage>
        <taxon>Bacteria</taxon>
        <taxon>Bacillati</taxon>
        <taxon>Actinomycetota</taxon>
        <taxon>Actinomycetes</taxon>
        <taxon>Micromonosporales</taxon>
        <taxon>Micromonosporaceae</taxon>
    </lineage>
</organism>
<name>A0ABV6M128_9ACTN</name>
<comment type="caution">
    <text evidence="2">The sequence shown here is derived from an EMBL/GenBank/DDBJ whole genome shotgun (WGS) entry which is preliminary data.</text>
</comment>
<proteinExistence type="predicted"/>
<dbReference type="EMBL" id="JBHLUH010000012">
    <property type="protein sequence ID" value="MFC0528209.1"/>
    <property type="molecule type" value="Genomic_DNA"/>
</dbReference>
<dbReference type="Proteomes" id="UP001589867">
    <property type="component" value="Unassembled WGS sequence"/>
</dbReference>